<dbReference type="EMBL" id="RKQT01000001">
    <property type="protein sequence ID" value="RPE96127.1"/>
    <property type="molecule type" value="Genomic_DNA"/>
</dbReference>
<organism evidence="2 5">
    <name type="scientific">Frederiksenia canicola</name>
    <dbReference type="NCBI Taxonomy" id="123824"/>
    <lineage>
        <taxon>Bacteria</taxon>
        <taxon>Pseudomonadati</taxon>
        <taxon>Pseudomonadota</taxon>
        <taxon>Gammaproteobacteria</taxon>
        <taxon>Pasteurellales</taxon>
        <taxon>Pasteurellaceae</taxon>
        <taxon>Frederiksenia</taxon>
    </lineage>
</organism>
<sequence length="121" mass="13599">MKKWALLFGVLSCSTVSAEAVENVDQAVDMVVKSVQKNELLPIPLECVFFIEDESDLTLPYYSVSVFEKHNEKCGGDPATAPKLMNYQINKHTGELCTDSVVWAKKQKVEDPYEPECRAIQ</sequence>
<evidence type="ECO:0000256" key="1">
    <source>
        <dbReference type="SAM" id="SignalP"/>
    </source>
</evidence>
<dbReference type="Proteomes" id="UP000276901">
    <property type="component" value="Unassembled WGS sequence"/>
</dbReference>
<accession>A0AAE7C2T6</accession>
<dbReference type="EMBL" id="CP015029">
    <property type="protein sequence ID" value="QIM65429.1"/>
    <property type="molecule type" value="Genomic_DNA"/>
</dbReference>
<evidence type="ECO:0000313" key="2">
    <source>
        <dbReference type="EMBL" id="QIM65429.1"/>
    </source>
</evidence>
<proteinExistence type="predicted"/>
<keyword evidence="4" id="KW-1185">Reference proteome</keyword>
<protein>
    <submittedName>
        <fullName evidence="2">Uncharacterized protein</fullName>
    </submittedName>
</protein>
<name>A0AAE7C2T6_9PAST</name>
<reference evidence="3 4" key="2">
    <citation type="submission" date="2018-11" db="EMBL/GenBank/DDBJ databases">
        <title>Genomic Encyclopedia of Type Strains, Phase IV (KMG-IV): sequencing the most valuable type-strain genomes for metagenomic binning, comparative biology and taxonomic classification.</title>
        <authorList>
            <person name="Goeker M."/>
        </authorList>
    </citation>
    <scope>NUCLEOTIDE SEQUENCE [LARGE SCALE GENOMIC DNA]</scope>
    <source>
        <strain evidence="3 4">DSM 25797</strain>
    </source>
</reference>
<evidence type="ECO:0000313" key="3">
    <source>
        <dbReference type="EMBL" id="RPE96127.1"/>
    </source>
</evidence>
<gene>
    <name evidence="2" type="ORF">A4G17_08240</name>
    <name evidence="3" type="ORF">EDC49_0511</name>
</gene>
<feature type="chain" id="PRO_5042170301" evidence="1">
    <location>
        <begin position="19"/>
        <end position="121"/>
    </location>
</feature>
<evidence type="ECO:0000313" key="5">
    <source>
        <dbReference type="Proteomes" id="UP000502287"/>
    </source>
</evidence>
<keyword evidence="1" id="KW-0732">Signal</keyword>
<feature type="signal peptide" evidence="1">
    <location>
        <begin position="1"/>
        <end position="18"/>
    </location>
</feature>
<evidence type="ECO:0000313" key="4">
    <source>
        <dbReference type="Proteomes" id="UP000276901"/>
    </source>
</evidence>
<dbReference type="AlphaFoldDB" id="A0AAE7C2T6"/>
<dbReference type="KEGG" id="fcl:A4G17_08240"/>
<reference evidence="2 5" key="1">
    <citation type="submission" date="2016-03" db="EMBL/GenBank/DDBJ databases">
        <authorList>
            <person name="Hansen M.J."/>
            <person name="Bojesen A.M."/>
            <person name="Planet P."/>
        </authorList>
    </citation>
    <scope>NUCLEOTIDE SEQUENCE [LARGE SCALE GENOMIC DNA]</scope>
    <source>
        <strain evidence="2 5">HPA 21</strain>
    </source>
</reference>
<dbReference type="Proteomes" id="UP000502287">
    <property type="component" value="Chromosome"/>
</dbReference>